<evidence type="ECO:0000313" key="10">
    <source>
        <dbReference type="Proteomes" id="UP000006790"/>
    </source>
</evidence>
<dbReference type="Pfam" id="PF00134">
    <property type="entry name" value="Cyclin_N"/>
    <property type="match status" value="1"/>
</dbReference>
<dbReference type="SMART" id="SM01332">
    <property type="entry name" value="Cyclin_C"/>
    <property type="match status" value="1"/>
</dbReference>
<dbReference type="Proteomes" id="UP000006790">
    <property type="component" value="Chromosome 4"/>
</dbReference>
<feature type="domain" description="Cyclin-like" evidence="7">
    <location>
        <begin position="473"/>
        <end position="555"/>
    </location>
</feature>
<keyword evidence="2" id="KW-0132">Cell division</keyword>
<feature type="compositionally biased region" description="Polar residues" evidence="6">
    <location>
        <begin position="17"/>
        <end position="42"/>
    </location>
</feature>
<reference evidence="10" key="1">
    <citation type="journal article" date="2012" name="G3 (Bethesda)">
        <title>Pichia sorbitophila, an interspecies yeast hybrid reveals early steps of genome resolution following polyploidization.</title>
        <authorList>
            <person name="Leh Louis V."/>
            <person name="Despons L."/>
            <person name="Friedrich A."/>
            <person name="Martin T."/>
            <person name="Durrens P."/>
            <person name="Casaregola S."/>
            <person name="Neuveglise C."/>
            <person name="Fairhead C."/>
            <person name="Marck C."/>
            <person name="Cruz J.A."/>
            <person name="Straub M.L."/>
            <person name="Kugler V."/>
            <person name="Sacerdot C."/>
            <person name="Uzunov Z."/>
            <person name="Thierry A."/>
            <person name="Weiss S."/>
            <person name="Bleykasten C."/>
            <person name="De Montigny J."/>
            <person name="Jacques N."/>
            <person name="Jung P."/>
            <person name="Lemaire M."/>
            <person name="Mallet S."/>
            <person name="Morel G."/>
            <person name="Richard G.F."/>
            <person name="Sarkar A."/>
            <person name="Savel G."/>
            <person name="Schacherer J."/>
            <person name="Seret M.L."/>
            <person name="Talla E."/>
            <person name="Samson G."/>
            <person name="Jubin C."/>
            <person name="Poulain J."/>
            <person name="Vacherie B."/>
            <person name="Barbe V."/>
            <person name="Pelletier E."/>
            <person name="Sherman D.J."/>
            <person name="Westhof E."/>
            <person name="Weissenbach J."/>
            <person name="Baret P.V."/>
            <person name="Wincker P."/>
            <person name="Gaillardin C."/>
            <person name="Dujon B."/>
            <person name="Souciet J.L."/>
        </authorList>
    </citation>
    <scope>NUCLEOTIDE SEQUENCE [LARGE SCALE GENOMIC DNA]</scope>
    <source>
        <strain evidence="10">CBS 270.75 / DBVPG 7215 / KCTC 17166 / NRRL Y-17582</strain>
    </source>
</reference>
<dbReference type="GeneID" id="11470082"/>
<evidence type="ECO:0000313" key="9">
    <source>
        <dbReference type="EMBL" id="AET39476.1"/>
    </source>
</evidence>
<dbReference type="Gene3D" id="1.10.472.10">
    <property type="entry name" value="Cyclin-like"/>
    <property type="match status" value="2"/>
</dbReference>
<evidence type="ECO:0000256" key="3">
    <source>
        <dbReference type="ARBA" id="ARBA00023127"/>
    </source>
</evidence>
<feature type="domain" description="Cyclin-like" evidence="7">
    <location>
        <begin position="376"/>
        <end position="460"/>
    </location>
</feature>
<dbReference type="GO" id="GO:0051301">
    <property type="term" value="P:cell division"/>
    <property type="evidence" value="ECO:0007669"/>
    <property type="project" value="UniProtKB-KW"/>
</dbReference>
<dbReference type="PROSITE" id="PS00292">
    <property type="entry name" value="CYCLINS"/>
    <property type="match status" value="1"/>
</dbReference>
<dbReference type="GO" id="GO:0016538">
    <property type="term" value="F:cyclin-dependent protein serine/threonine kinase regulator activity"/>
    <property type="evidence" value="ECO:0007669"/>
    <property type="project" value="InterPro"/>
</dbReference>
<organism evidence="9 10">
    <name type="scientific">Eremothecium cymbalariae (strain CBS 270.75 / DBVPG 7215 / KCTC 17166 / NRRL Y-17582)</name>
    <name type="common">Yeast</name>
    <dbReference type="NCBI Taxonomy" id="931890"/>
    <lineage>
        <taxon>Eukaryota</taxon>
        <taxon>Fungi</taxon>
        <taxon>Dikarya</taxon>
        <taxon>Ascomycota</taxon>
        <taxon>Saccharomycotina</taxon>
        <taxon>Saccharomycetes</taxon>
        <taxon>Saccharomycetales</taxon>
        <taxon>Saccharomycetaceae</taxon>
        <taxon>Eremothecium</taxon>
    </lineage>
</organism>
<name>G8JTX3_ERECY</name>
<dbReference type="SUPFAM" id="SSF47954">
    <property type="entry name" value="Cyclin-like"/>
    <property type="match status" value="2"/>
</dbReference>
<dbReference type="KEGG" id="erc:Ecym_4429"/>
<feature type="domain" description="Cyclin C-terminal" evidence="8">
    <location>
        <begin position="469"/>
        <end position="584"/>
    </location>
</feature>
<keyword evidence="10" id="KW-1185">Reference proteome</keyword>
<dbReference type="SMART" id="SM00385">
    <property type="entry name" value="CYCLIN"/>
    <property type="match status" value="2"/>
</dbReference>
<dbReference type="InParanoid" id="G8JTX3"/>
<dbReference type="Pfam" id="PF02984">
    <property type="entry name" value="Cyclin_C"/>
    <property type="match status" value="1"/>
</dbReference>
<evidence type="ECO:0000256" key="1">
    <source>
        <dbReference type="ARBA" id="ARBA00006955"/>
    </source>
</evidence>
<dbReference type="OrthoDB" id="5590282at2759"/>
<dbReference type="InterPro" id="IPR036915">
    <property type="entry name" value="Cyclin-like_sf"/>
</dbReference>
<dbReference type="STRING" id="931890.G8JTX3"/>
<evidence type="ECO:0000256" key="5">
    <source>
        <dbReference type="RuleBase" id="RU000383"/>
    </source>
</evidence>
<evidence type="ECO:0000256" key="2">
    <source>
        <dbReference type="ARBA" id="ARBA00022618"/>
    </source>
</evidence>
<dbReference type="InterPro" id="IPR048258">
    <property type="entry name" value="Cyclins_cyclin-box"/>
</dbReference>
<dbReference type="EMBL" id="CP002500">
    <property type="protein sequence ID" value="AET39476.1"/>
    <property type="molecule type" value="Genomic_DNA"/>
</dbReference>
<keyword evidence="4" id="KW-0131">Cell cycle</keyword>
<accession>G8JTX3</accession>
<dbReference type="InterPro" id="IPR013763">
    <property type="entry name" value="Cyclin-like_dom"/>
</dbReference>
<dbReference type="FunFam" id="1.10.472.10:FF:000005">
    <property type="entry name" value="G2/mitotic-specific cyclin B"/>
    <property type="match status" value="1"/>
</dbReference>
<comment type="similarity">
    <text evidence="1">Belongs to the cyclin family. Cyclin AB subfamily.</text>
</comment>
<dbReference type="CDD" id="cd20512">
    <property type="entry name" value="CYCLIN_CLBs_yeast_rpt2"/>
    <property type="match status" value="1"/>
</dbReference>
<dbReference type="HOGENOM" id="CLU_020695_10_4_1"/>
<protein>
    <submittedName>
        <fullName evidence="9">Uncharacterized protein</fullName>
    </submittedName>
</protein>
<evidence type="ECO:0000259" key="8">
    <source>
        <dbReference type="SMART" id="SM01332"/>
    </source>
</evidence>
<dbReference type="GO" id="GO:0044772">
    <property type="term" value="P:mitotic cell cycle phase transition"/>
    <property type="evidence" value="ECO:0007669"/>
    <property type="project" value="InterPro"/>
</dbReference>
<dbReference type="InterPro" id="IPR004367">
    <property type="entry name" value="Cyclin_C-dom"/>
</dbReference>
<dbReference type="InterPro" id="IPR006671">
    <property type="entry name" value="Cyclin_N"/>
</dbReference>
<dbReference type="OMA" id="PACKVGA"/>
<sequence>MSGVNKENYQGVPGTRSLKNQTLTATKRSVLNNVTNTTASQDSSGVNANGSNSGYTNSFGKVLRQAKSKLQSARVAGSLIPQTKRERTLGSISSQDNKENIAPPCSMVASAPAVATKNLSSPSSVAATATTTTAIAAVTAVSTASVTRTVAPAVPKRHLRSIAEESHDEYQSILKDEVAEELVATIVSTELATAASNIAMTASAEGTVPATEHMDREFLGPRSEYSGVKLAHENESNSSVGGCKGLSGVSTKVSITAPPGGVATTAATAAAAVAAAATTATNGQLRPNVNPDSKKKRPISTIVEPEELKKFKVCEKGQEYEWEDLDAEDINDPFMVSEYVNDIFEYLHKLEIMTLPNRHDLFKHANIQQNRDILVNWMVKIHNKFGLLPETLYLALNIMDRFLGKELVQLEKLQLVGTACLFIASKYEEVYSPSVKHFAYETDGACDEDEIKEGEKFILKTLKFNLNYPNPMNFLRRISKADDYDIQSRTLAKYLLEISVVDFKFIGILPSLCAAASMFLSRKMLGKGKWDGNLIHYSGGYSPTELSSVCNMLMDYLVQPVVHDELFKKYASRRFMKASVISRQWAKKVMTRSYDIMTLHETSE</sequence>
<dbReference type="InterPro" id="IPR039361">
    <property type="entry name" value="Cyclin"/>
</dbReference>
<feature type="compositionally biased region" description="Low complexity" evidence="6">
    <location>
        <begin position="43"/>
        <end position="52"/>
    </location>
</feature>
<evidence type="ECO:0000259" key="7">
    <source>
        <dbReference type="SMART" id="SM00385"/>
    </source>
</evidence>
<dbReference type="AlphaFoldDB" id="G8JTX3"/>
<feature type="region of interest" description="Disordered" evidence="6">
    <location>
        <begin position="1"/>
        <end position="52"/>
    </location>
</feature>
<keyword evidence="3 5" id="KW-0195">Cyclin</keyword>
<proteinExistence type="inferred from homology"/>
<dbReference type="PANTHER" id="PTHR10177">
    <property type="entry name" value="CYCLINS"/>
    <property type="match status" value="1"/>
</dbReference>
<dbReference type="eggNOG" id="KOG0653">
    <property type="taxonomic scope" value="Eukaryota"/>
</dbReference>
<evidence type="ECO:0000256" key="4">
    <source>
        <dbReference type="ARBA" id="ARBA00023306"/>
    </source>
</evidence>
<gene>
    <name evidence="9" type="ordered locus">Ecym_4429</name>
</gene>
<evidence type="ECO:0000256" key="6">
    <source>
        <dbReference type="SAM" id="MobiDB-lite"/>
    </source>
</evidence>
<dbReference type="FunCoup" id="G8JTX3">
    <property type="interactions" value="552"/>
</dbReference>
<dbReference type="CDD" id="cd20568">
    <property type="entry name" value="CYCLIN_CLBs_yeast_rpt1"/>
    <property type="match status" value="1"/>
</dbReference>
<dbReference type="RefSeq" id="XP_003646293.1">
    <property type="nucleotide sequence ID" value="XM_003646245.1"/>
</dbReference>